<comment type="subcellular location">
    <subcellularLocation>
        <location evidence="1">Cell membrane</location>
        <topology evidence="1">Multi-pass membrane protein</topology>
    </subcellularLocation>
</comment>
<evidence type="ECO:0000256" key="7">
    <source>
        <dbReference type="SAM" id="Phobius"/>
    </source>
</evidence>
<dbReference type="SUPFAM" id="SSF81995">
    <property type="entry name" value="beta-sandwich domain of Sec23/24"/>
    <property type="match status" value="1"/>
</dbReference>
<reference evidence="9" key="1">
    <citation type="submission" date="2023-01" db="EMBL/GenBank/DDBJ databases">
        <title>Draft genome sequence of Nocardiopsis sp. LSu2-4 isolated from halophytes.</title>
        <authorList>
            <person name="Duangmal K."/>
            <person name="Chantavorakit T."/>
        </authorList>
    </citation>
    <scope>NUCLEOTIDE SEQUENCE</scope>
    <source>
        <strain evidence="9">LSu2-4</strain>
    </source>
</reference>
<evidence type="ECO:0000313" key="10">
    <source>
        <dbReference type="Proteomes" id="UP001165685"/>
    </source>
</evidence>
<dbReference type="Proteomes" id="UP001165685">
    <property type="component" value="Unassembled WGS sequence"/>
</dbReference>
<evidence type="ECO:0000256" key="5">
    <source>
        <dbReference type="ARBA" id="ARBA00023136"/>
    </source>
</evidence>
<name>A0ABT4TLS7_9ACTN</name>
<organism evidence="9 10">
    <name type="scientific">Nocardiopsis suaedae</name>
    <dbReference type="NCBI Taxonomy" id="3018444"/>
    <lineage>
        <taxon>Bacteria</taxon>
        <taxon>Bacillati</taxon>
        <taxon>Actinomycetota</taxon>
        <taxon>Actinomycetes</taxon>
        <taxon>Streptosporangiales</taxon>
        <taxon>Nocardiopsidaceae</taxon>
        <taxon>Nocardiopsis</taxon>
    </lineage>
</organism>
<keyword evidence="5 7" id="KW-0472">Membrane</keyword>
<evidence type="ECO:0000256" key="2">
    <source>
        <dbReference type="ARBA" id="ARBA00022475"/>
    </source>
</evidence>
<feature type="transmembrane region" description="Helical" evidence="7">
    <location>
        <begin position="88"/>
        <end position="111"/>
    </location>
</feature>
<accession>A0ABT4TLS7</accession>
<dbReference type="EMBL" id="JAQFWP010000023">
    <property type="protein sequence ID" value="MDA2805653.1"/>
    <property type="molecule type" value="Genomic_DNA"/>
</dbReference>
<dbReference type="PANTHER" id="PTHR36115:SF4">
    <property type="entry name" value="MEMBRANE PROTEIN"/>
    <property type="match status" value="1"/>
</dbReference>
<keyword evidence="2" id="KW-1003">Cell membrane</keyword>
<evidence type="ECO:0000256" key="3">
    <source>
        <dbReference type="ARBA" id="ARBA00022692"/>
    </source>
</evidence>
<keyword evidence="10" id="KW-1185">Reference proteome</keyword>
<feature type="domain" description="RDD" evidence="8">
    <location>
        <begin position="74"/>
        <end position="214"/>
    </location>
</feature>
<evidence type="ECO:0000313" key="9">
    <source>
        <dbReference type="EMBL" id="MDA2805653.1"/>
    </source>
</evidence>
<dbReference type="InterPro" id="IPR051791">
    <property type="entry name" value="Pra-immunoreactive"/>
</dbReference>
<gene>
    <name evidence="9" type="ORF">O4U47_14130</name>
</gene>
<comment type="caution">
    <text evidence="9">The sequence shown here is derived from an EMBL/GenBank/DDBJ whole genome shotgun (WGS) entry which is preliminary data.</text>
</comment>
<dbReference type="RefSeq" id="WP_270678304.1">
    <property type="nucleotide sequence ID" value="NZ_JAQFWP010000023.1"/>
</dbReference>
<feature type="transmembrane region" description="Helical" evidence="7">
    <location>
        <begin position="123"/>
        <end position="147"/>
    </location>
</feature>
<evidence type="ECO:0000256" key="1">
    <source>
        <dbReference type="ARBA" id="ARBA00004651"/>
    </source>
</evidence>
<evidence type="ECO:0000256" key="6">
    <source>
        <dbReference type="SAM" id="MobiDB-lite"/>
    </source>
</evidence>
<sequence length="221" mass="24044">MDPSSQPPYGQQPGYGQQGYGHQGYDQQYQQAYGQQQYQQGYGQQGYAQQGGYYQQQGNPYGQQEMLPPGTVAADKGRRFAAALLDGLFMGLISLGIMLVLMGGPALLLGLTASSSPTGEPAAWTAVVMMIGMLAGYALLFALPFLYKGRAEAKRGSTPGKRIMKMRVIDLNTLGNPRMGASMLRTLIYYLLGWISCLWILFDPRQQALHDKAATTAVIDA</sequence>
<dbReference type="PANTHER" id="PTHR36115">
    <property type="entry name" value="PROLINE-RICH ANTIGEN HOMOLOG-RELATED"/>
    <property type="match status" value="1"/>
</dbReference>
<feature type="transmembrane region" description="Helical" evidence="7">
    <location>
        <begin position="186"/>
        <end position="202"/>
    </location>
</feature>
<dbReference type="InterPro" id="IPR010432">
    <property type="entry name" value="RDD"/>
</dbReference>
<protein>
    <submittedName>
        <fullName evidence="9">RDD family protein</fullName>
    </submittedName>
</protein>
<evidence type="ECO:0000259" key="8">
    <source>
        <dbReference type="Pfam" id="PF06271"/>
    </source>
</evidence>
<proteinExistence type="predicted"/>
<keyword evidence="3 7" id="KW-0812">Transmembrane</keyword>
<evidence type="ECO:0000256" key="4">
    <source>
        <dbReference type="ARBA" id="ARBA00022989"/>
    </source>
</evidence>
<feature type="region of interest" description="Disordered" evidence="6">
    <location>
        <begin position="1"/>
        <end position="22"/>
    </location>
</feature>
<keyword evidence="4 7" id="KW-1133">Transmembrane helix</keyword>
<dbReference type="Pfam" id="PF06271">
    <property type="entry name" value="RDD"/>
    <property type="match status" value="1"/>
</dbReference>